<evidence type="ECO:0000313" key="8">
    <source>
        <dbReference type="Proteomes" id="UP000694864"/>
    </source>
</evidence>
<dbReference type="Gene3D" id="1.10.600.10">
    <property type="entry name" value="Farnesyl Diphosphate Synthase"/>
    <property type="match status" value="1"/>
</dbReference>
<evidence type="ECO:0000259" key="6">
    <source>
        <dbReference type="Pfam" id="PF01397"/>
    </source>
</evidence>
<reference evidence="9" key="2">
    <citation type="submission" date="2025-08" db="UniProtKB">
        <authorList>
            <consortium name="RefSeq"/>
        </authorList>
    </citation>
    <scope>IDENTIFICATION</scope>
    <source>
        <tissue evidence="9">Leaf</tissue>
    </source>
</reference>
<dbReference type="InterPro" id="IPR001906">
    <property type="entry name" value="Terpene_synth_N"/>
</dbReference>
<keyword evidence="8" id="KW-1185">Reference proteome</keyword>
<organism evidence="8 9">
    <name type="scientific">Camelina sativa</name>
    <name type="common">False flax</name>
    <name type="synonym">Myagrum sativum</name>
    <dbReference type="NCBI Taxonomy" id="90675"/>
    <lineage>
        <taxon>Eukaryota</taxon>
        <taxon>Viridiplantae</taxon>
        <taxon>Streptophyta</taxon>
        <taxon>Embryophyta</taxon>
        <taxon>Tracheophyta</taxon>
        <taxon>Spermatophyta</taxon>
        <taxon>Magnoliopsida</taxon>
        <taxon>eudicotyledons</taxon>
        <taxon>Gunneridae</taxon>
        <taxon>Pentapetalae</taxon>
        <taxon>rosids</taxon>
        <taxon>malvids</taxon>
        <taxon>Brassicales</taxon>
        <taxon>Brassicaceae</taxon>
        <taxon>Camelineae</taxon>
        <taxon>Camelina</taxon>
    </lineage>
</organism>
<accession>A0ABM0U3K5</accession>
<dbReference type="Pfam" id="PF03936">
    <property type="entry name" value="Terpene_synth_C"/>
    <property type="match status" value="1"/>
</dbReference>
<dbReference type="RefSeq" id="XP_010435291.1">
    <property type="nucleotide sequence ID" value="XM_010436989.2"/>
</dbReference>
<dbReference type="InterPro" id="IPR008930">
    <property type="entry name" value="Terpenoid_cyclase/PrenylTrfase"/>
</dbReference>
<evidence type="ECO:0000256" key="4">
    <source>
        <dbReference type="ARBA" id="ARBA00023239"/>
    </source>
</evidence>
<feature type="domain" description="Terpene synthase N-terminal" evidence="6">
    <location>
        <begin position="20"/>
        <end position="198"/>
    </location>
</feature>
<protein>
    <submittedName>
        <fullName evidence="9">(Z)-gamma-bisabolene synthase 1 isoform X1</fullName>
    </submittedName>
</protein>
<dbReference type="PANTHER" id="PTHR31225">
    <property type="entry name" value="OS04G0344100 PROTEIN-RELATED"/>
    <property type="match status" value="1"/>
</dbReference>
<name>A0ABM0U3K5_CAMSA</name>
<reference evidence="8" key="1">
    <citation type="journal article" date="2014" name="Nat. Commun.">
        <title>The emerging biofuel crop Camelina sativa retains a highly undifferentiated hexaploid genome structure.</title>
        <authorList>
            <person name="Kagale S."/>
            <person name="Koh C."/>
            <person name="Nixon J."/>
            <person name="Bollina V."/>
            <person name="Clarke W.E."/>
            <person name="Tuteja R."/>
            <person name="Spillane C."/>
            <person name="Robinson S.J."/>
            <person name="Links M.G."/>
            <person name="Clarke C."/>
            <person name="Higgins E.E."/>
            <person name="Huebert T."/>
            <person name="Sharpe A.G."/>
            <person name="Parkin I.A."/>
        </authorList>
    </citation>
    <scope>NUCLEOTIDE SEQUENCE [LARGE SCALE GENOMIC DNA]</scope>
    <source>
        <strain evidence="8">cv. DH55</strain>
    </source>
</reference>
<dbReference type="CDD" id="cd00684">
    <property type="entry name" value="Terpene_cyclase_plant_C1"/>
    <property type="match status" value="1"/>
</dbReference>
<dbReference type="GeneID" id="104719135"/>
<keyword evidence="4" id="KW-0456">Lyase</keyword>
<dbReference type="PANTHER" id="PTHR31225:SF242">
    <property type="entry name" value="TERPENOID SYNTHASE 9"/>
    <property type="match status" value="1"/>
</dbReference>
<dbReference type="InterPro" id="IPR036965">
    <property type="entry name" value="Terpene_synth_N_sf"/>
</dbReference>
<proteinExistence type="inferred from homology"/>
<evidence type="ECO:0000259" key="7">
    <source>
        <dbReference type="Pfam" id="PF03936"/>
    </source>
</evidence>
<evidence type="ECO:0000256" key="2">
    <source>
        <dbReference type="ARBA" id="ARBA00022842"/>
    </source>
</evidence>
<feature type="domain" description="Terpene synthase metal-binding" evidence="7">
    <location>
        <begin position="256"/>
        <end position="494"/>
    </location>
</feature>
<keyword evidence="1" id="KW-0479">Metal-binding</keyword>
<evidence type="ECO:0000256" key="5">
    <source>
        <dbReference type="ARBA" id="ARBA00038405"/>
    </source>
</evidence>
<dbReference type="InterPro" id="IPR044814">
    <property type="entry name" value="Terpene_cyclase_plant_C1"/>
</dbReference>
<dbReference type="InterPro" id="IPR008949">
    <property type="entry name" value="Isoprenoid_synthase_dom_sf"/>
</dbReference>
<dbReference type="InterPro" id="IPR050148">
    <property type="entry name" value="Terpene_synthase-like"/>
</dbReference>
<evidence type="ECO:0000313" key="9">
    <source>
        <dbReference type="RefSeq" id="XP_010435291.1"/>
    </source>
</evidence>
<evidence type="ECO:0000256" key="1">
    <source>
        <dbReference type="ARBA" id="ARBA00022723"/>
    </source>
</evidence>
<sequence>MEDQTFDYESLAFTKLSHSQWTDYFLSVPIDDSELDVLTREIDTLKPEVREILSSQGEDETSMRKVLLIQLLLSLGLAFHFHNEINDILEHVFRRIDDITGDEKDLSTISIMFHVFRTYGYNVSSDIFKRFTGDDGKFEQSLKGDAKGILSLYEAAHLGTTTDYILEEALRFTSSHLKSLLAGGACRRHFLRLIRNTLYLPQRWNMEAVIAREYISFYEQEEDHDKMLLKLAKLSFKSLQLHYIKELKTFIKWWMELDLTSKWPSQFRERIVEAWLAGLMMYYEPQFSDGRVIAAKFNYLLTILDDACDHYFSIPELTRLVDCVERWSPDGVDTLEGISRIVFKLMLDVFDDIETGVRSKGSSYHLREMLDELKTLVRANLDLVKWARGIQVPSFEEHVEVGGIALTTYATLMYSFVGMGETVGKEAYAWVRARPRLIKSLAAKGRLMDDMTDFENDMSNGFAANAINYYMKECLVTKEEAILDCQRMIWDINKTINEELLKTSDMPRRVLKQAHNFGRLLELLYTKSDDIYNCRDGKLKEYMIVSFRCTDTNDKADRRCHNPTICK</sequence>
<dbReference type="Pfam" id="PF01397">
    <property type="entry name" value="Terpene_synth"/>
    <property type="match status" value="1"/>
</dbReference>
<dbReference type="Gene3D" id="1.50.10.130">
    <property type="entry name" value="Terpene synthase, N-terminal domain"/>
    <property type="match status" value="1"/>
</dbReference>
<dbReference type="SUPFAM" id="SSF48576">
    <property type="entry name" value="Terpenoid synthases"/>
    <property type="match status" value="1"/>
</dbReference>
<evidence type="ECO:0000256" key="3">
    <source>
        <dbReference type="ARBA" id="ARBA00023211"/>
    </source>
</evidence>
<dbReference type="Proteomes" id="UP000694864">
    <property type="component" value="Chromosome 10"/>
</dbReference>
<gene>
    <name evidence="9" type="primary">LOC104719135</name>
</gene>
<keyword evidence="3" id="KW-0464">Manganese</keyword>
<dbReference type="SUPFAM" id="SSF48239">
    <property type="entry name" value="Terpenoid cyclases/Protein prenyltransferases"/>
    <property type="match status" value="1"/>
</dbReference>
<dbReference type="InterPro" id="IPR005630">
    <property type="entry name" value="Terpene_synthase_metal-bd"/>
</dbReference>
<comment type="similarity">
    <text evidence="5">Belongs to the terpene synthase family. Tpsa subfamily.</text>
</comment>
<keyword evidence="2" id="KW-0460">Magnesium</keyword>